<protein>
    <submittedName>
        <fullName evidence="1">Uncharacterized protein</fullName>
    </submittedName>
</protein>
<sequence length="134" mass="15436">MGLANDVELHMLKIDYSKYVAEVYHEFAVCEIKISLRLDLITKVQHDNRNRFNLPSWVPDWTFNKRGHVRLQNIRRPEHRYSASLNSQANVSFVPGTGHIRMKGLQVGVITYLGMPTSMQSPEDWKNGVVAIRS</sequence>
<evidence type="ECO:0000313" key="2">
    <source>
        <dbReference type="Proteomes" id="UP001152300"/>
    </source>
</evidence>
<dbReference type="Proteomes" id="UP001152300">
    <property type="component" value="Unassembled WGS sequence"/>
</dbReference>
<gene>
    <name evidence="1" type="ORF">OCU04_003374</name>
</gene>
<name>A0A9X0DP78_9HELO</name>
<dbReference type="EMBL" id="JAPEIS010000003">
    <property type="protein sequence ID" value="KAJ8067773.1"/>
    <property type="molecule type" value="Genomic_DNA"/>
</dbReference>
<dbReference type="AlphaFoldDB" id="A0A9X0DP78"/>
<organism evidence="1 2">
    <name type="scientific">Sclerotinia nivalis</name>
    <dbReference type="NCBI Taxonomy" id="352851"/>
    <lineage>
        <taxon>Eukaryota</taxon>
        <taxon>Fungi</taxon>
        <taxon>Dikarya</taxon>
        <taxon>Ascomycota</taxon>
        <taxon>Pezizomycotina</taxon>
        <taxon>Leotiomycetes</taxon>
        <taxon>Helotiales</taxon>
        <taxon>Sclerotiniaceae</taxon>
        <taxon>Sclerotinia</taxon>
    </lineage>
</organism>
<dbReference type="OrthoDB" id="3553147at2759"/>
<reference evidence="1" key="1">
    <citation type="submission" date="2022-11" db="EMBL/GenBank/DDBJ databases">
        <title>Genome Resource of Sclerotinia nivalis Strain SnTB1, a Plant Pathogen Isolated from American Ginseng.</title>
        <authorList>
            <person name="Fan S."/>
        </authorList>
    </citation>
    <scope>NUCLEOTIDE SEQUENCE</scope>
    <source>
        <strain evidence="1">SnTB1</strain>
    </source>
</reference>
<comment type="caution">
    <text evidence="1">The sequence shown here is derived from an EMBL/GenBank/DDBJ whole genome shotgun (WGS) entry which is preliminary data.</text>
</comment>
<evidence type="ECO:0000313" key="1">
    <source>
        <dbReference type="EMBL" id="KAJ8067773.1"/>
    </source>
</evidence>
<keyword evidence="2" id="KW-1185">Reference proteome</keyword>
<accession>A0A9X0DP78</accession>
<proteinExistence type="predicted"/>